<sequence length="156" mass="17521">MSSRGFPCGTVVKNPPANAGEWGDKNRNSLCLPLRPLPLKKLHNFTSYFHHLERYSKDMSNYETESCSPKYYFTVQRSHAYLSHNSESLALAVYELKISSVVSYSLDIGDGILSCNIQKILLTLLGKVDPKEVLPVESYPKATEAEPRPKVISEID</sequence>
<reference evidence="1" key="1">
    <citation type="submission" date="2022-03" db="EMBL/GenBank/DDBJ databases">
        <title>Genomic analyses of argali, domestic sheep and their hybrids provide insights into chromosomal evolution, heterosis and genetic basis of agronomic traits.</title>
        <authorList>
            <person name="Li M."/>
        </authorList>
    </citation>
    <scope>NUCLEOTIDE SEQUENCE</scope>
    <source>
        <strain evidence="1">CAU-MHL-2022a</strain>
        <tissue evidence="1">Skin</tissue>
    </source>
</reference>
<dbReference type="Proteomes" id="UP001214576">
    <property type="component" value="Unassembled WGS sequence"/>
</dbReference>
<keyword evidence="2" id="KW-1185">Reference proteome</keyword>
<dbReference type="EMBL" id="JAKZEL010000028">
    <property type="protein sequence ID" value="KAI4529269.1"/>
    <property type="molecule type" value="Genomic_DNA"/>
</dbReference>
<protein>
    <submittedName>
        <fullName evidence="1">Uncharacterized protein</fullName>
    </submittedName>
</protein>
<evidence type="ECO:0000313" key="2">
    <source>
        <dbReference type="Proteomes" id="UP001214576"/>
    </source>
</evidence>
<dbReference type="AlphaFoldDB" id="A0AAD4XZ93"/>
<organism evidence="1 2">
    <name type="scientific">Ovis ammon polii</name>
    <dbReference type="NCBI Taxonomy" id="230172"/>
    <lineage>
        <taxon>Eukaryota</taxon>
        <taxon>Metazoa</taxon>
        <taxon>Chordata</taxon>
        <taxon>Craniata</taxon>
        <taxon>Vertebrata</taxon>
        <taxon>Euteleostomi</taxon>
        <taxon>Mammalia</taxon>
        <taxon>Eutheria</taxon>
        <taxon>Laurasiatheria</taxon>
        <taxon>Artiodactyla</taxon>
        <taxon>Ruminantia</taxon>
        <taxon>Pecora</taxon>
        <taxon>Bovidae</taxon>
        <taxon>Caprinae</taxon>
        <taxon>Ovis</taxon>
    </lineage>
</organism>
<proteinExistence type="predicted"/>
<accession>A0AAD4XZ93</accession>
<comment type="caution">
    <text evidence="1">The sequence shown here is derived from an EMBL/GenBank/DDBJ whole genome shotgun (WGS) entry which is preliminary data.</text>
</comment>
<gene>
    <name evidence="1" type="ORF">MG293_020517</name>
</gene>
<name>A0AAD4XZ93_OVIAM</name>
<evidence type="ECO:0000313" key="1">
    <source>
        <dbReference type="EMBL" id="KAI4529269.1"/>
    </source>
</evidence>